<reference evidence="2 3" key="1">
    <citation type="submission" date="2023-01" db="EMBL/GenBank/DDBJ databases">
        <authorList>
            <person name="Kreplak J."/>
        </authorList>
    </citation>
    <scope>NUCLEOTIDE SEQUENCE [LARGE SCALE GENOMIC DNA]</scope>
</reference>
<organism evidence="2 3">
    <name type="scientific">Vicia faba</name>
    <name type="common">Broad bean</name>
    <name type="synonym">Faba vulgaris</name>
    <dbReference type="NCBI Taxonomy" id="3906"/>
    <lineage>
        <taxon>Eukaryota</taxon>
        <taxon>Viridiplantae</taxon>
        <taxon>Streptophyta</taxon>
        <taxon>Embryophyta</taxon>
        <taxon>Tracheophyta</taxon>
        <taxon>Spermatophyta</taxon>
        <taxon>Magnoliopsida</taxon>
        <taxon>eudicotyledons</taxon>
        <taxon>Gunneridae</taxon>
        <taxon>Pentapetalae</taxon>
        <taxon>rosids</taxon>
        <taxon>fabids</taxon>
        <taxon>Fabales</taxon>
        <taxon>Fabaceae</taxon>
        <taxon>Papilionoideae</taxon>
        <taxon>50 kb inversion clade</taxon>
        <taxon>NPAAA clade</taxon>
        <taxon>Hologalegina</taxon>
        <taxon>IRL clade</taxon>
        <taxon>Fabeae</taxon>
        <taxon>Vicia</taxon>
    </lineage>
</organism>
<dbReference type="GO" id="GO:0080044">
    <property type="term" value="F:quercetin 7-O-glucosyltransferase activity"/>
    <property type="evidence" value="ECO:0007669"/>
    <property type="project" value="TreeGrafter"/>
</dbReference>
<dbReference type="Proteomes" id="UP001157006">
    <property type="component" value="Chromosome 1S"/>
</dbReference>
<evidence type="ECO:0000313" key="3">
    <source>
        <dbReference type="Proteomes" id="UP001157006"/>
    </source>
</evidence>
<proteinExistence type="inferred from homology"/>
<protein>
    <submittedName>
        <fullName evidence="2">Uncharacterized protein</fullName>
    </submittedName>
</protein>
<dbReference type="SUPFAM" id="SSF53756">
    <property type="entry name" value="UDP-Glycosyltransferase/glycogen phosphorylase"/>
    <property type="match status" value="1"/>
</dbReference>
<sequence>MEKQRKNQAPHILVLPYPLQGHINPMLQFCKRLIQEGVKVTLVNTISIWNKINNIDLNSIEIESISDGYDNGGLSSAESMESYKETFWKVGPKTLSQLLDKLQSSNKPVHCVVYDAFLHWTFDVSKTFGIPVAVFLTQACSVNTINFHAFKGWLDLPLLETEFVLPALPKLEASDLPSFLYQYGTYPGYFGCVCLFWKLSRS</sequence>
<dbReference type="GO" id="GO:0080043">
    <property type="term" value="F:quercetin 3-O-glucosyltransferase activity"/>
    <property type="evidence" value="ECO:0007669"/>
    <property type="project" value="TreeGrafter"/>
</dbReference>
<comment type="similarity">
    <text evidence="1">Belongs to the UDP-glycosyltransferase family.</text>
</comment>
<keyword evidence="3" id="KW-1185">Reference proteome</keyword>
<name>A0AAV0Z6D5_VICFA</name>
<gene>
    <name evidence="2" type="ORF">VFH_I111120</name>
</gene>
<dbReference type="EMBL" id="OX451735">
    <property type="protein sequence ID" value="CAI8593834.1"/>
    <property type="molecule type" value="Genomic_DNA"/>
</dbReference>
<dbReference type="Gene3D" id="3.40.50.2000">
    <property type="entry name" value="Glycogen Phosphorylase B"/>
    <property type="match status" value="1"/>
</dbReference>
<dbReference type="AlphaFoldDB" id="A0AAV0Z6D5"/>
<dbReference type="PANTHER" id="PTHR11926:SF1540">
    <property type="entry name" value="GLYCOSYLTRANSFERASE"/>
    <property type="match status" value="1"/>
</dbReference>
<evidence type="ECO:0000313" key="2">
    <source>
        <dbReference type="EMBL" id="CAI8593834.1"/>
    </source>
</evidence>
<accession>A0AAV0Z6D5</accession>
<evidence type="ECO:0000256" key="1">
    <source>
        <dbReference type="ARBA" id="ARBA00009995"/>
    </source>
</evidence>
<dbReference type="PANTHER" id="PTHR11926">
    <property type="entry name" value="GLUCOSYL/GLUCURONOSYL TRANSFERASES"/>
    <property type="match status" value="1"/>
</dbReference>